<keyword evidence="1" id="KW-0812">Transmembrane</keyword>
<dbReference type="RefSeq" id="WP_345365267.1">
    <property type="nucleotide sequence ID" value="NZ_BAABII010000013.1"/>
</dbReference>
<sequence>MSSEPEKTREGTRALSRSEREVLRTFDPGSRALVLAGAILVLVFSSVLPWVGDAAGWEVLTGQADPELDIGLLPWLFSTNATVVGVGLGSLALITRRWVIAFLAGLGGLMVTFEGMIAIWSRQTGGVAGPSFGLVLAVLCMLVLGVQWMKIVWSRD</sequence>
<evidence type="ECO:0000313" key="3">
    <source>
        <dbReference type="Proteomes" id="UP001564626"/>
    </source>
</evidence>
<keyword evidence="1" id="KW-1133">Transmembrane helix</keyword>
<feature type="transmembrane region" description="Helical" evidence="1">
    <location>
        <begin position="132"/>
        <end position="153"/>
    </location>
</feature>
<evidence type="ECO:0000256" key="1">
    <source>
        <dbReference type="SAM" id="Phobius"/>
    </source>
</evidence>
<feature type="transmembrane region" description="Helical" evidence="1">
    <location>
        <begin position="32"/>
        <end position="52"/>
    </location>
</feature>
<keyword evidence="3" id="KW-1185">Reference proteome</keyword>
<accession>A0ABV4CHT1</accession>
<reference evidence="2 3" key="1">
    <citation type="submission" date="2024-08" db="EMBL/GenBank/DDBJ databases">
        <title>Genome mining of Saccharopolyspora cebuensis PGLac3 from Nigerian medicinal plant.</title>
        <authorList>
            <person name="Ezeobiora C.E."/>
            <person name="Igbokwe N.H."/>
            <person name="Amin D.H."/>
            <person name="Mendie U.E."/>
        </authorList>
    </citation>
    <scope>NUCLEOTIDE SEQUENCE [LARGE SCALE GENOMIC DNA]</scope>
    <source>
        <strain evidence="2 3">PGLac3</strain>
    </source>
</reference>
<evidence type="ECO:0000313" key="2">
    <source>
        <dbReference type="EMBL" id="MEY8040655.1"/>
    </source>
</evidence>
<dbReference type="EMBL" id="JBGEHV010000024">
    <property type="protein sequence ID" value="MEY8040655.1"/>
    <property type="molecule type" value="Genomic_DNA"/>
</dbReference>
<keyword evidence="1" id="KW-0472">Membrane</keyword>
<comment type="caution">
    <text evidence="2">The sequence shown here is derived from an EMBL/GenBank/DDBJ whole genome shotgun (WGS) entry which is preliminary data.</text>
</comment>
<gene>
    <name evidence="2" type="ORF">AB8O55_14710</name>
</gene>
<feature type="transmembrane region" description="Helical" evidence="1">
    <location>
        <begin position="72"/>
        <end position="93"/>
    </location>
</feature>
<name>A0ABV4CHT1_9PSEU</name>
<proteinExistence type="predicted"/>
<protein>
    <submittedName>
        <fullName evidence="2">Uncharacterized protein</fullName>
    </submittedName>
</protein>
<organism evidence="2 3">
    <name type="scientific">Saccharopolyspora cebuensis</name>
    <dbReference type="NCBI Taxonomy" id="418759"/>
    <lineage>
        <taxon>Bacteria</taxon>
        <taxon>Bacillati</taxon>
        <taxon>Actinomycetota</taxon>
        <taxon>Actinomycetes</taxon>
        <taxon>Pseudonocardiales</taxon>
        <taxon>Pseudonocardiaceae</taxon>
        <taxon>Saccharopolyspora</taxon>
    </lineage>
</organism>
<feature type="transmembrane region" description="Helical" evidence="1">
    <location>
        <begin position="100"/>
        <end position="120"/>
    </location>
</feature>
<dbReference type="Proteomes" id="UP001564626">
    <property type="component" value="Unassembled WGS sequence"/>
</dbReference>